<dbReference type="InterPro" id="IPR000719">
    <property type="entry name" value="Prot_kinase_dom"/>
</dbReference>
<evidence type="ECO:0000313" key="7">
    <source>
        <dbReference type="EMBL" id="RBQ19788.1"/>
    </source>
</evidence>
<evidence type="ECO:0000256" key="3">
    <source>
        <dbReference type="ARBA" id="ARBA00022777"/>
    </source>
</evidence>
<keyword evidence="1" id="KW-0808">Transferase</keyword>
<keyword evidence="4" id="KW-0067">ATP-binding</keyword>
<keyword evidence="8" id="KW-1185">Reference proteome</keyword>
<evidence type="ECO:0000256" key="5">
    <source>
        <dbReference type="SAM" id="MobiDB-lite"/>
    </source>
</evidence>
<feature type="region of interest" description="Disordered" evidence="5">
    <location>
        <begin position="317"/>
        <end position="342"/>
    </location>
</feature>
<feature type="domain" description="Protein kinase" evidence="6">
    <location>
        <begin position="13"/>
        <end position="258"/>
    </location>
</feature>
<dbReference type="GO" id="GO:0004674">
    <property type="term" value="F:protein serine/threonine kinase activity"/>
    <property type="evidence" value="ECO:0007669"/>
    <property type="project" value="TreeGrafter"/>
</dbReference>
<dbReference type="PANTHER" id="PTHR43289">
    <property type="entry name" value="MITOGEN-ACTIVATED PROTEIN KINASE KINASE KINASE 20-RELATED"/>
    <property type="match status" value="1"/>
</dbReference>
<protein>
    <recommendedName>
        <fullName evidence="6">Protein kinase domain-containing protein</fullName>
    </recommendedName>
</protein>
<dbReference type="OrthoDB" id="3494744at2"/>
<organism evidence="7 8">
    <name type="scientific">Spongiactinospora rosea</name>
    <dbReference type="NCBI Taxonomy" id="2248750"/>
    <lineage>
        <taxon>Bacteria</taxon>
        <taxon>Bacillati</taxon>
        <taxon>Actinomycetota</taxon>
        <taxon>Actinomycetes</taxon>
        <taxon>Streptosporangiales</taxon>
        <taxon>Streptosporangiaceae</taxon>
        <taxon>Spongiactinospora</taxon>
    </lineage>
</organism>
<dbReference type="Gene3D" id="2.120.10.30">
    <property type="entry name" value="TolB, C-terminal domain"/>
    <property type="match status" value="1"/>
</dbReference>
<name>A0A366M0N6_9ACTN</name>
<feature type="region of interest" description="Disordered" evidence="5">
    <location>
        <begin position="261"/>
        <end position="281"/>
    </location>
</feature>
<evidence type="ECO:0000256" key="1">
    <source>
        <dbReference type="ARBA" id="ARBA00022679"/>
    </source>
</evidence>
<dbReference type="AlphaFoldDB" id="A0A366M0N6"/>
<evidence type="ECO:0000256" key="4">
    <source>
        <dbReference type="ARBA" id="ARBA00022840"/>
    </source>
</evidence>
<reference evidence="7 8" key="1">
    <citation type="submission" date="2018-06" db="EMBL/GenBank/DDBJ databases">
        <title>Sphaerisporangium craniellae sp. nov., isolated from a marine sponge in the South China Sea.</title>
        <authorList>
            <person name="Li L."/>
        </authorList>
    </citation>
    <scope>NUCLEOTIDE SEQUENCE [LARGE SCALE GENOMIC DNA]</scope>
    <source>
        <strain evidence="7 8">LHW63015</strain>
    </source>
</reference>
<keyword evidence="2" id="KW-0547">Nucleotide-binding</keyword>
<dbReference type="PROSITE" id="PS00109">
    <property type="entry name" value="PROTEIN_KINASE_TYR"/>
    <property type="match status" value="1"/>
</dbReference>
<dbReference type="PROSITE" id="PS50011">
    <property type="entry name" value="PROTEIN_KINASE_DOM"/>
    <property type="match status" value="1"/>
</dbReference>
<dbReference type="InterPro" id="IPR011042">
    <property type="entry name" value="6-blade_b-propeller_TolB-like"/>
</dbReference>
<dbReference type="Pfam" id="PF00069">
    <property type="entry name" value="Pkinase"/>
    <property type="match status" value="1"/>
</dbReference>
<comment type="caution">
    <text evidence="7">The sequence shown here is derived from an EMBL/GenBank/DDBJ whole genome shotgun (WGS) entry which is preliminary data.</text>
</comment>
<evidence type="ECO:0000259" key="6">
    <source>
        <dbReference type="PROSITE" id="PS50011"/>
    </source>
</evidence>
<keyword evidence="3" id="KW-0418">Kinase</keyword>
<dbReference type="SUPFAM" id="SSF56112">
    <property type="entry name" value="Protein kinase-like (PK-like)"/>
    <property type="match status" value="1"/>
</dbReference>
<dbReference type="InterPro" id="IPR011044">
    <property type="entry name" value="Quino_amine_DH_bsu"/>
</dbReference>
<proteinExistence type="predicted"/>
<dbReference type="InterPro" id="IPR011009">
    <property type="entry name" value="Kinase-like_dom_sf"/>
</dbReference>
<feature type="compositionally biased region" description="Polar residues" evidence="5">
    <location>
        <begin position="261"/>
        <end position="273"/>
    </location>
</feature>
<dbReference type="GO" id="GO:0005524">
    <property type="term" value="F:ATP binding"/>
    <property type="evidence" value="ECO:0007669"/>
    <property type="project" value="UniProtKB-KW"/>
</dbReference>
<dbReference type="RefSeq" id="WP_113981055.1">
    <property type="nucleotide sequence ID" value="NZ_QMEY01000004.1"/>
</dbReference>
<dbReference type="PANTHER" id="PTHR43289:SF34">
    <property type="entry name" value="SERINE_THREONINE-PROTEIN KINASE YBDM-RELATED"/>
    <property type="match status" value="1"/>
</dbReference>
<evidence type="ECO:0000256" key="2">
    <source>
        <dbReference type="ARBA" id="ARBA00022741"/>
    </source>
</evidence>
<gene>
    <name evidence="7" type="ORF">DP939_13845</name>
</gene>
<dbReference type="Gene3D" id="1.10.510.10">
    <property type="entry name" value="Transferase(Phosphotransferase) domain 1"/>
    <property type="match status" value="1"/>
</dbReference>
<dbReference type="Proteomes" id="UP000253303">
    <property type="component" value="Unassembled WGS sequence"/>
</dbReference>
<accession>A0A366M0N6</accession>
<evidence type="ECO:0000313" key="8">
    <source>
        <dbReference type="Proteomes" id="UP000253303"/>
    </source>
</evidence>
<sequence length="645" mass="68936">MPEISALRPGDPAEVGGHRLTGRLGDDVFAAQARTGERVVVKLLLPDVDRERFHRAIAPLQGFSAFYTARVLATGVHGDRLFVVSEYIDGPTLAESGGLVTGVGLHRLAVGTMTALVAIHQAGLVHGDLRPGNVVLGPDGPRVINFGVARAVTSTETGATRRVELPAYTAPERLSGGPPSAAADVFSWAATMAAAASGRSPFDGGTMAGTVNRIVNDEPELPDLGELHGLITACLAKDPARRPAAGDALLRLVGEPSVLTSQVSVATPPSRQDGTTRPVGRGRGVLTAGAAFLAGALIAGTGVYFLVPGERGQAVADGETTSTATPQPPVITARPPVTPGSTAAPLEKVEGKAASDLKLDRAQATLHEHPNDPLRLQAYLEVSSPFGSYVRDRSGAFKQVGTGEEPQVSPDGTWVVLNPWLKFRDSDTDQVRFLRPDTGEQFTVSTVKKPLKTMFPVWSRDGSKVLLSIHDDHEPQRITGFVLIDVRTRTATQVEAEYTDDAALAFTFTPDGTVARGYHDGKAVGMEYYNLSGQVTKSFHWVGKPRSRDWFSPSGERFVTVCPDEKNYCVWDTKTGDRRATVRTGPDGQQLLGWFNENHLLVQDPVKGKKNADQVKVIDFVGATKRVLADVHPLKAALQFARVAR</sequence>
<dbReference type="EMBL" id="QMEY01000004">
    <property type="protein sequence ID" value="RBQ19788.1"/>
    <property type="molecule type" value="Genomic_DNA"/>
</dbReference>
<dbReference type="SUPFAM" id="SSF50969">
    <property type="entry name" value="YVTN repeat-like/Quinoprotein amine dehydrogenase"/>
    <property type="match status" value="1"/>
</dbReference>
<dbReference type="InterPro" id="IPR008266">
    <property type="entry name" value="Tyr_kinase_AS"/>
</dbReference>
<dbReference type="CDD" id="cd14014">
    <property type="entry name" value="STKc_PknB_like"/>
    <property type="match status" value="1"/>
</dbReference>